<accession>A0A3N0GKU4</accession>
<evidence type="ECO:0000313" key="1">
    <source>
        <dbReference type="EMBL" id="RNM12748.1"/>
    </source>
</evidence>
<organism evidence="1 2">
    <name type="scientific">Nocardioides pocheonensis</name>
    <dbReference type="NCBI Taxonomy" id="661485"/>
    <lineage>
        <taxon>Bacteria</taxon>
        <taxon>Bacillati</taxon>
        <taxon>Actinomycetota</taxon>
        <taxon>Actinomycetes</taxon>
        <taxon>Propionibacteriales</taxon>
        <taxon>Nocardioidaceae</taxon>
        <taxon>Nocardioides</taxon>
    </lineage>
</organism>
<protein>
    <submittedName>
        <fullName evidence="1">Uncharacterized protein</fullName>
    </submittedName>
</protein>
<keyword evidence="2" id="KW-1185">Reference proteome</keyword>
<reference evidence="1 2" key="1">
    <citation type="submission" date="2018-11" db="EMBL/GenBank/DDBJ databases">
        <authorList>
            <person name="Li F."/>
        </authorList>
    </citation>
    <scope>NUCLEOTIDE SEQUENCE [LARGE SCALE GENOMIC DNA]</scope>
    <source>
        <strain evidence="1 2">Gsoil 818</strain>
    </source>
</reference>
<evidence type="ECO:0000313" key="2">
    <source>
        <dbReference type="Proteomes" id="UP000279994"/>
    </source>
</evidence>
<proteinExistence type="predicted"/>
<dbReference type="Proteomes" id="UP000279994">
    <property type="component" value="Unassembled WGS sequence"/>
</dbReference>
<dbReference type="RefSeq" id="WP_123224511.1">
    <property type="nucleotide sequence ID" value="NZ_RJSF01000044.1"/>
</dbReference>
<dbReference type="EMBL" id="RJSF01000044">
    <property type="protein sequence ID" value="RNM12748.1"/>
    <property type="molecule type" value="Genomic_DNA"/>
</dbReference>
<name>A0A3N0GKU4_9ACTN</name>
<comment type="caution">
    <text evidence="1">The sequence shown here is derived from an EMBL/GenBank/DDBJ whole genome shotgun (WGS) entry which is preliminary data.</text>
</comment>
<dbReference type="InterPro" id="IPR043746">
    <property type="entry name" value="DUF5691"/>
</dbReference>
<gene>
    <name evidence="1" type="ORF">EFL26_19385</name>
</gene>
<dbReference type="Pfam" id="PF18944">
    <property type="entry name" value="DUF5691"/>
    <property type="match status" value="1"/>
</dbReference>
<sequence>MSGGLGVDAWWNGLGSAALVGTGRREVPRPPDPLSDRVVARAGETSSEVSLLDALAVGTALRRGGRTGRHVPDSEREAAAEPDRLPLAPATARQLLDLLLTQSPVGPRLTPLALGVWLREAARAGVRVHHASLVPLLTAATATPELRESVVPVLDNRGSWLCSRNPAWSWVHAVVPDARAGDTADWASSSTEVRSSLLRSLRRTDPAQARDLLDSSWTTDPAAARADLLGTLETGLSLDDEPLLERALDDRAAGVREVAYGLLDRLPGSARAARLAGLLGGLLSTSGVVRKKVHLELPREPDAAAVRDGLGKAPKGRSQRGLWMERIAAGAPLETWTEVTGVDPVGVVRSLEDRDALRGLRWAVLVRRDADWARALLDVGWDAALVGLLPPDDVARRVLDRLEQVTTLHEYAATLRLLPPPWSAEASARVVKRLAKLDPSALGTADLVTVLALSLHPSAAPAVQRLAATSEGGRLTPLQHLVQYLSLVPTITEAFR</sequence>
<dbReference type="AlphaFoldDB" id="A0A3N0GKU4"/>
<dbReference type="OrthoDB" id="262508at2"/>